<dbReference type="EMBL" id="NRRY01000007">
    <property type="protein sequence ID" value="MBK1618060.1"/>
    <property type="molecule type" value="Genomic_DNA"/>
</dbReference>
<feature type="compositionally biased region" description="Low complexity" evidence="1">
    <location>
        <begin position="19"/>
        <end position="30"/>
    </location>
</feature>
<name>A0A9X1B352_9GAMM</name>
<feature type="region of interest" description="Disordered" evidence="1">
    <location>
        <begin position="252"/>
        <end position="290"/>
    </location>
</feature>
<evidence type="ECO:0000313" key="4">
    <source>
        <dbReference type="Proteomes" id="UP001138768"/>
    </source>
</evidence>
<dbReference type="SUPFAM" id="SSF52980">
    <property type="entry name" value="Restriction endonuclease-like"/>
    <property type="match status" value="1"/>
</dbReference>
<keyword evidence="4" id="KW-1185">Reference proteome</keyword>
<dbReference type="CDD" id="cd06260">
    <property type="entry name" value="DUF820-like"/>
    <property type="match status" value="1"/>
</dbReference>
<comment type="caution">
    <text evidence="3">The sequence shown here is derived from an EMBL/GenBank/DDBJ whole genome shotgun (WGS) entry which is preliminary data.</text>
</comment>
<dbReference type="PANTHER" id="PTHR33352:SF3">
    <property type="entry name" value="SLR1612 PROTEIN"/>
    <property type="match status" value="1"/>
</dbReference>
<dbReference type="Gene3D" id="3.90.1570.10">
    <property type="entry name" value="tt1808, chain A"/>
    <property type="match status" value="1"/>
</dbReference>
<dbReference type="PANTHER" id="PTHR33352">
    <property type="entry name" value="SLR1095 PROTEIN"/>
    <property type="match status" value="1"/>
</dbReference>
<organism evidence="3 4">
    <name type="scientific">Lamprobacter modestohalophilus</name>
    <dbReference type="NCBI Taxonomy" id="1064514"/>
    <lineage>
        <taxon>Bacteria</taxon>
        <taxon>Pseudomonadati</taxon>
        <taxon>Pseudomonadota</taxon>
        <taxon>Gammaproteobacteria</taxon>
        <taxon>Chromatiales</taxon>
        <taxon>Chromatiaceae</taxon>
        <taxon>Lamprobacter</taxon>
    </lineage>
</organism>
<accession>A0A9X1B352</accession>
<dbReference type="InterPro" id="IPR011335">
    <property type="entry name" value="Restrct_endonuc-II-like"/>
</dbReference>
<dbReference type="InterPro" id="IPR008538">
    <property type="entry name" value="Uma2"/>
</dbReference>
<feature type="compositionally biased region" description="Basic and acidic residues" evidence="1">
    <location>
        <begin position="252"/>
        <end position="289"/>
    </location>
</feature>
<feature type="domain" description="Putative restriction endonuclease" evidence="2">
    <location>
        <begin position="45"/>
        <end position="215"/>
    </location>
</feature>
<sequence length="309" mass="35132">MSDQALAHPQRSPTTAERLPPSDLDFSPPSKAGRRVSEEVYWRDYYDQSEICYEWNNGILEEKPVSNQETFLIYAWLLRLLATFVASRPIAALTGLDMGFRLALPTGTVIRRPDMAVVHNANPKPLLLHDNSYRGIYDLCIEALSDLKRADIERDTRQKKREYAAGGVPEYYILHADPELRAFYSREPSSGHYRPMPEVDGIIASAVLPGFQFRVADLLSRPEDAMLLDDPVYADFVLPGWQRDRLRAEAEAQRAETEARRAETEAQRAETEARRAETEAQRAETEAQRAKVMAAKLRELGIDPDDLRD</sequence>
<dbReference type="InterPro" id="IPR012296">
    <property type="entry name" value="Nuclease_put_TT1808"/>
</dbReference>
<proteinExistence type="predicted"/>
<gene>
    <name evidence="3" type="ORF">CKO42_06285</name>
</gene>
<reference evidence="3 4" key="1">
    <citation type="journal article" date="2020" name="Microorganisms">
        <title>Osmotic Adaptation and Compatible Solute Biosynthesis of Phototrophic Bacteria as Revealed from Genome Analyses.</title>
        <authorList>
            <person name="Imhoff J.F."/>
            <person name="Rahn T."/>
            <person name="Kunzel S."/>
            <person name="Keller A."/>
            <person name="Neulinger S.C."/>
        </authorList>
    </citation>
    <scope>NUCLEOTIDE SEQUENCE [LARGE SCALE GENOMIC DNA]</scope>
    <source>
        <strain evidence="3 4">DSM 25653</strain>
    </source>
</reference>
<dbReference type="Proteomes" id="UP001138768">
    <property type="component" value="Unassembled WGS sequence"/>
</dbReference>
<evidence type="ECO:0000259" key="2">
    <source>
        <dbReference type="Pfam" id="PF05685"/>
    </source>
</evidence>
<protein>
    <recommendedName>
        <fullName evidence="2">Putative restriction endonuclease domain-containing protein</fullName>
    </recommendedName>
</protein>
<dbReference type="RefSeq" id="WP_200240724.1">
    <property type="nucleotide sequence ID" value="NZ_NRRY01000007.1"/>
</dbReference>
<dbReference type="AlphaFoldDB" id="A0A9X1B352"/>
<evidence type="ECO:0000313" key="3">
    <source>
        <dbReference type="EMBL" id="MBK1618060.1"/>
    </source>
</evidence>
<evidence type="ECO:0000256" key="1">
    <source>
        <dbReference type="SAM" id="MobiDB-lite"/>
    </source>
</evidence>
<dbReference type="Pfam" id="PF05685">
    <property type="entry name" value="Uma2"/>
    <property type="match status" value="1"/>
</dbReference>
<feature type="region of interest" description="Disordered" evidence="1">
    <location>
        <begin position="1"/>
        <end position="32"/>
    </location>
</feature>